<dbReference type="PROSITE" id="PS51035">
    <property type="entry name" value="BAG"/>
    <property type="match status" value="1"/>
</dbReference>
<gene>
    <name evidence="2" type="ORF">TCLT_LOCUS8248</name>
</gene>
<feature type="domain" description="BAG" evidence="1">
    <location>
        <begin position="103"/>
        <end position="189"/>
    </location>
</feature>
<accession>A0A0N5D5H7</accession>
<dbReference type="InterPro" id="IPR036533">
    <property type="entry name" value="BAG_dom_sf"/>
</dbReference>
<dbReference type="OrthoDB" id="417450at2759"/>
<dbReference type="SMART" id="SM00264">
    <property type="entry name" value="BAG"/>
    <property type="match status" value="1"/>
</dbReference>
<dbReference type="WBParaSite" id="TCLT_0000825901-mRNA-1">
    <property type="protein sequence ID" value="TCLT_0000825901-mRNA-1"/>
    <property type="gene ID" value="TCLT_0000825901"/>
</dbReference>
<keyword evidence="3" id="KW-1185">Reference proteome</keyword>
<dbReference type="InterPro" id="IPR029071">
    <property type="entry name" value="Ubiquitin-like_domsf"/>
</dbReference>
<dbReference type="Pfam" id="PF02179">
    <property type="entry name" value="BAG"/>
    <property type="match status" value="1"/>
</dbReference>
<dbReference type="STRING" id="103827.A0A0N5D5H7"/>
<dbReference type="SUPFAM" id="SSF54236">
    <property type="entry name" value="Ubiquitin-like"/>
    <property type="match status" value="1"/>
</dbReference>
<dbReference type="InterPro" id="IPR003103">
    <property type="entry name" value="BAG_domain"/>
</dbReference>
<reference evidence="2 3" key="2">
    <citation type="submission" date="2018-11" db="EMBL/GenBank/DDBJ databases">
        <authorList>
            <consortium name="Pathogen Informatics"/>
        </authorList>
    </citation>
    <scope>NUCLEOTIDE SEQUENCE [LARGE SCALE GENOMIC DNA]</scope>
</reference>
<reference evidence="4" key="1">
    <citation type="submission" date="2017-02" db="UniProtKB">
        <authorList>
            <consortium name="WormBaseParasite"/>
        </authorList>
    </citation>
    <scope>IDENTIFICATION</scope>
</reference>
<evidence type="ECO:0000259" key="1">
    <source>
        <dbReference type="PROSITE" id="PS51035"/>
    </source>
</evidence>
<dbReference type="OMA" id="YLNRCEH"/>
<evidence type="ECO:0000313" key="3">
    <source>
        <dbReference type="Proteomes" id="UP000276776"/>
    </source>
</evidence>
<proteinExistence type="predicted"/>
<protein>
    <submittedName>
        <fullName evidence="4">BAG domain-containing protein</fullName>
    </submittedName>
</protein>
<dbReference type="Proteomes" id="UP000276776">
    <property type="component" value="Unassembled WGS sequence"/>
</dbReference>
<dbReference type="Gene3D" id="1.20.58.120">
    <property type="entry name" value="BAG domain"/>
    <property type="match status" value="1"/>
</dbReference>
<dbReference type="SUPFAM" id="SSF63491">
    <property type="entry name" value="BAG domain"/>
    <property type="match status" value="1"/>
</dbReference>
<dbReference type="Gene3D" id="3.10.20.90">
    <property type="entry name" value="Phosphatidylinositol 3-kinase Catalytic Subunit, Chain A, domain 1"/>
    <property type="match status" value="1"/>
</dbReference>
<name>A0A0N5D5H7_THECL</name>
<evidence type="ECO:0000313" key="2">
    <source>
        <dbReference type="EMBL" id="VDN05786.1"/>
    </source>
</evidence>
<dbReference type="AlphaFoldDB" id="A0A0N5D5H7"/>
<evidence type="ECO:0000313" key="4">
    <source>
        <dbReference type="WBParaSite" id="TCLT_0000825901-mRNA-1"/>
    </source>
</evidence>
<organism evidence="4">
    <name type="scientific">Thelazia callipaeda</name>
    <name type="common">Oriental eyeworm</name>
    <name type="synonym">Parasitic nematode</name>
    <dbReference type="NCBI Taxonomy" id="103827"/>
    <lineage>
        <taxon>Eukaryota</taxon>
        <taxon>Metazoa</taxon>
        <taxon>Ecdysozoa</taxon>
        <taxon>Nematoda</taxon>
        <taxon>Chromadorea</taxon>
        <taxon>Rhabditida</taxon>
        <taxon>Spirurina</taxon>
        <taxon>Spiruromorpha</taxon>
        <taxon>Thelazioidea</taxon>
        <taxon>Thelaziidae</taxon>
        <taxon>Thelazia</taxon>
    </lineage>
</organism>
<dbReference type="EMBL" id="UYYF01004604">
    <property type="protein sequence ID" value="VDN05786.1"/>
    <property type="molecule type" value="Genomic_DNA"/>
</dbReference>
<sequence length="206" mass="23667">MRYFVYFSASHEKNTVSSNPAKISTLGSLKDHICSLCDVAPNAVKIIHRGRILNGDDSVPLSFFNFKESDKLLVLGKGSSMQTDAGWELLVDFERHTSDVPKIYAKNEGDLTQLEKNFLKDPERREYTKIVDRRLKGFAENCMKLLEKLDGLPIISDNTEERQAIRNREKRKFLVRGLQDALNKNDKLMTRLTDYLSRIENPENSQ</sequence>
<dbReference type="GO" id="GO:0051087">
    <property type="term" value="F:protein-folding chaperone binding"/>
    <property type="evidence" value="ECO:0007669"/>
    <property type="project" value="InterPro"/>
</dbReference>